<dbReference type="PROSITE" id="PS51257">
    <property type="entry name" value="PROKAR_LIPOPROTEIN"/>
    <property type="match status" value="1"/>
</dbReference>
<dbReference type="AlphaFoldDB" id="A0A5F1ZSX7"/>
<protein>
    <recommendedName>
        <fullName evidence="7">Lipoprotein</fullName>
    </recommendedName>
</protein>
<evidence type="ECO:0000256" key="2">
    <source>
        <dbReference type="SAM" id="SignalP"/>
    </source>
</evidence>
<dbReference type="EMBL" id="RQER01000010">
    <property type="protein sequence ID" value="TGJ98684.1"/>
    <property type="molecule type" value="Genomic_DNA"/>
</dbReference>
<reference evidence="4" key="1">
    <citation type="submission" date="2018-10" db="EMBL/GenBank/DDBJ databases">
        <authorList>
            <person name="Vincent A.T."/>
            <person name="Schiettekatte O."/>
            <person name="Bourhy P."/>
            <person name="Veyrier F.J."/>
            <person name="Picardeau M."/>
        </authorList>
    </citation>
    <scope>NUCLEOTIDE SEQUENCE</scope>
    <source>
        <strain evidence="4">201702690</strain>
    </source>
</reference>
<dbReference type="EMBL" id="RQGC01000007">
    <property type="protein sequence ID" value="TGL40750.1"/>
    <property type="molecule type" value="Genomic_DNA"/>
</dbReference>
<evidence type="ECO:0008006" key="7">
    <source>
        <dbReference type="Google" id="ProtNLM"/>
    </source>
</evidence>
<evidence type="ECO:0000256" key="1">
    <source>
        <dbReference type="SAM" id="Coils"/>
    </source>
</evidence>
<comment type="caution">
    <text evidence="3">The sequence shown here is derived from an EMBL/GenBank/DDBJ whole genome shotgun (WGS) entry which is preliminary data.</text>
</comment>
<keyword evidence="1" id="KW-0175">Coiled coil</keyword>
<name>A0A5F1ZSX7_9LEPT</name>
<dbReference type="OrthoDB" id="9968810at2"/>
<proteinExistence type="predicted"/>
<feature type="signal peptide" evidence="2">
    <location>
        <begin position="1"/>
        <end position="29"/>
    </location>
</feature>
<feature type="chain" id="PRO_5043206964" description="Lipoprotein" evidence="2">
    <location>
        <begin position="30"/>
        <end position="264"/>
    </location>
</feature>
<keyword evidence="5" id="KW-1185">Reference proteome</keyword>
<dbReference type="Proteomes" id="UP000297946">
    <property type="component" value="Unassembled WGS sequence"/>
</dbReference>
<feature type="coiled-coil region" evidence="1">
    <location>
        <begin position="153"/>
        <end position="182"/>
    </location>
</feature>
<sequence length="264" mass="30419">MQIRSYNWKSANRIKFRKFLLLSGLFLFAACKSYELKQEAKNIYVMPIRSQLLKYIKTNSGDANSQLYNCKFLGSIKSNWRHIKWSEENQIERERILADEEKKAQNDILNQASESGANLVFIDKSGTSGSNDDLTYSGTVTGISYKCDSLETLRTLQAGLDIEEERRKNDEQKQRDIDEERQLVELYSKPKNWLTCILSGYSNLPPSTSKQMLYSKFKPSAYDSSEQCADAAWLKNKIAVEFGIKCACNFTKLDRRKVETEYGK</sequence>
<gene>
    <name evidence="3" type="ORF">EHO57_14235</name>
    <name evidence="4" type="ORF">EHQ53_12270</name>
</gene>
<organism evidence="3 6">
    <name type="scientific">Leptospira langatensis</name>
    <dbReference type="NCBI Taxonomy" id="2484983"/>
    <lineage>
        <taxon>Bacteria</taxon>
        <taxon>Pseudomonadati</taxon>
        <taxon>Spirochaetota</taxon>
        <taxon>Spirochaetia</taxon>
        <taxon>Leptospirales</taxon>
        <taxon>Leptospiraceae</taxon>
        <taxon>Leptospira</taxon>
    </lineage>
</organism>
<evidence type="ECO:0000313" key="5">
    <source>
        <dbReference type="Proteomes" id="UP000297273"/>
    </source>
</evidence>
<keyword evidence="2" id="KW-0732">Signal</keyword>
<dbReference type="RefSeq" id="WP_135646051.1">
    <property type="nucleotide sequence ID" value="NZ_RQER01000010.1"/>
</dbReference>
<evidence type="ECO:0000313" key="3">
    <source>
        <dbReference type="EMBL" id="TGJ98684.1"/>
    </source>
</evidence>
<dbReference type="Proteomes" id="UP000297273">
    <property type="component" value="Unassembled WGS sequence"/>
</dbReference>
<reference evidence="5 6" key="2">
    <citation type="journal article" date="2019" name="PLoS Negl. Trop. Dis.">
        <title>Revisiting the worldwide diversity of Leptospira species in the environment.</title>
        <authorList>
            <person name="Vincent A.T."/>
            <person name="Schiettekatte O."/>
            <person name="Bourhy P."/>
            <person name="Veyrier F.J."/>
            <person name="Picardeau M."/>
        </authorList>
    </citation>
    <scope>NUCLEOTIDE SEQUENCE [LARGE SCALE GENOMIC DNA]</scope>
    <source>
        <strain evidence="5">201702690</strain>
        <strain evidence="3 6">SSW18</strain>
    </source>
</reference>
<evidence type="ECO:0000313" key="4">
    <source>
        <dbReference type="EMBL" id="TGL40750.1"/>
    </source>
</evidence>
<accession>A0A5F1ZSX7</accession>
<evidence type="ECO:0000313" key="6">
    <source>
        <dbReference type="Proteomes" id="UP000297946"/>
    </source>
</evidence>